<dbReference type="Proteomes" id="UP001454036">
    <property type="component" value="Unassembled WGS sequence"/>
</dbReference>
<comment type="caution">
    <text evidence="1">The sequence shown here is derived from an EMBL/GenBank/DDBJ whole genome shotgun (WGS) entry which is preliminary data.</text>
</comment>
<gene>
    <name evidence="1" type="ORF">LIER_03073</name>
</gene>
<dbReference type="PANTHER" id="PTHR31286">
    <property type="entry name" value="GLYCINE-RICH CELL WALL STRUCTURAL PROTEIN 1.8-LIKE"/>
    <property type="match status" value="1"/>
</dbReference>
<evidence type="ECO:0000313" key="1">
    <source>
        <dbReference type="EMBL" id="GAA0142097.1"/>
    </source>
</evidence>
<evidence type="ECO:0000313" key="2">
    <source>
        <dbReference type="Proteomes" id="UP001454036"/>
    </source>
</evidence>
<keyword evidence="2" id="KW-1185">Reference proteome</keyword>
<proteinExistence type="predicted"/>
<name>A0AAV3NTD0_LITER</name>
<dbReference type="AlphaFoldDB" id="A0AAV3NTD0"/>
<sequence length="120" mass="14008">MVVPLYADGATSELLWIFFARICIEVDVSKELPDKVPLVNERNEEFMQAIIYEFVPLVCKHCCLFGHLDKHCRYGGRVNAKEHEVVQRREWQPKAQEMEVQHVQEEVQLEQDVIVDAINV</sequence>
<organism evidence="1 2">
    <name type="scientific">Lithospermum erythrorhizon</name>
    <name type="common">Purple gromwell</name>
    <name type="synonym">Lithospermum officinale var. erythrorhizon</name>
    <dbReference type="NCBI Taxonomy" id="34254"/>
    <lineage>
        <taxon>Eukaryota</taxon>
        <taxon>Viridiplantae</taxon>
        <taxon>Streptophyta</taxon>
        <taxon>Embryophyta</taxon>
        <taxon>Tracheophyta</taxon>
        <taxon>Spermatophyta</taxon>
        <taxon>Magnoliopsida</taxon>
        <taxon>eudicotyledons</taxon>
        <taxon>Gunneridae</taxon>
        <taxon>Pentapetalae</taxon>
        <taxon>asterids</taxon>
        <taxon>lamiids</taxon>
        <taxon>Boraginales</taxon>
        <taxon>Boraginaceae</taxon>
        <taxon>Boraginoideae</taxon>
        <taxon>Lithospermeae</taxon>
        <taxon>Lithospermum</taxon>
    </lineage>
</organism>
<protein>
    <submittedName>
        <fullName evidence="1">Uncharacterized protein</fullName>
    </submittedName>
</protein>
<dbReference type="EMBL" id="BAABME010000360">
    <property type="protein sequence ID" value="GAA0142097.1"/>
    <property type="molecule type" value="Genomic_DNA"/>
</dbReference>
<reference evidence="1 2" key="1">
    <citation type="submission" date="2024-01" db="EMBL/GenBank/DDBJ databases">
        <title>The complete chloroplast genome sequence of Lithospermum erythrorhizon: insights into the phylogenetic relationship among Boraginaceae species and the maternal lineages of purple gromwells.</title>
        <authorList>
            <person name="Okada T."/>
            <person name="Watanabe K."/>
        </authorList>
    </citation>
    <scope>NUCLEOTIDE SEQUENCE [LARGE SCALE GENOMIC DNA]</scope>
</reference>
<dbReference type="PANTHER" id="PTHR31286:SF180">
    <property type="entry name" value="OS10G0362600 PROTEIN"/>
    <property type="match status" value="1"/>
</dbReference>
<dbReference type="InterPro" id="IPR040256">
    <property type="entry name" value="At4g02000-like"/>
</dbReference>
<accession>A0AAV3NTD0</accession>